<dbReference type="EMBL" id="CADCXU010026546">
    <property type="protein sequence ID" value="CAB0013338.1"/>
    <property type="molecule type" value="Genomic_DNA"/>
</dbReference>
<evidence type="ECO:0000313" key="2">
    <source>
        <dbReference type="Proteomes" id="UP000479000"/>
    </source>
</evidence>
<reference evidence="1 2" key="1">
    <citation type="submission" date="2020-02" db="EMBL/GenBank/DDBJ databases">
        <authorList>
            <person name="Ferguson B K."/>
        </authorList>
    </citation>
    <scope>NUCLEOTIDE SEQUENCE [LARGE SCALE GENOMIC DNA]</scope>
</reference>
<evidence type="ECO:0000313" key="1">
    <source>
        <dbReference type="EMBL" id="CAB0013338.1"/>
    </source>
</evidence>
<organism evidence="1 2">
    <name type="scientific">Nesidiocoris tenuis</name>
    <dbReference type="NCBI Taxonomy" id="355587"/>
    <lineage>
        <taxon>Eukaryota</taxon>
        <taxon>Metazoa</taxon>
        <taxon>Ecdysozoa</taxon>
        <taxon>Arthropoda</taxon>
        <taxon>Hexapoda</taxon>
        <taxon>Insecta</taxon>
        <taxon>Pterygota</taxon>
        <taxon>Neoptera</taxon>
        <taxon>Paraneoptera</taxon>
        <taxon>Hemiptera</taxon>
        <taxon>Heteroptera</taxon>
        <taxon>Panheteroptera</taxon>
        <taxon>Cimicomorpha</taxon>
        <taxon>Miridae</taxon>
        <taxon>Dicyphina</taxon>
        <taxon>Nesidiocoris</taxon>
    </lineage>
</organism>
<name>A0A6H5H9Q0_9HEMI</name>
<accession>A0A6H5H9Q0</accession>
<dbReference type="Proteomes" id="UP000479000">
    <property type="component" value="Unassembled WGS sequence"/>
</dbReference>
<proteinExistence type="predicted"/>
<protein>
    <submittedName>
        <fullName evidence="1">Uncharacterized protein</fullName>
    </submittedName>
</protein>
<dbReference type="AlphaFoldDB" id="A0A6H5H9Q0"/>
<feature type="non-terminal residue" evidence="1">
    <location>
        <position position="1"/>
    </location>
</feature>
<gene>
    <name evidence="1" type="ORF">NTEN_LOCUS17949</name>
</gene>
<keyword evidence="2" id="KW-1185">Reference proteome</keyword>
<sequence>VVLFQGFSTSHPLSTVGDSRLPRLRTSWVLSCYKRRLQVVRYGQCCCRYRKSRTRQISQRGDQDRDETSPIVSLIRSSRLYC</sequence>